<evidence type="ECO:0000313" key="1">
    <source>
        <dbReference type="EMBL" id="MED1203149.1"/>
    </source>
</evidence>
<accession>A0ABU6MES1</accession>
<gene>
    <name evidence="1" type="ORF">P4T90_08660</name>
</gene>
<organism evidence="1 2">
    <name type="scientific">Heyndrickxia acidicola</name>
    <dbReference type="NCBI Taxonomy" id="209389"/>
    <lineage>
        <taxon>Bacteria</taxon>
        <taxon>Bacillati</taxon>
        <taxon>Bacillota</taxon>
        <taxon>Bacilli</taxon>
        <taxon>Bacillales</taxon>
        <taxon>Bacillaceae</taxon>
        <taxon>Heyndrickxia</taxon>
    </lineage>
</organism>
<name>A0ABU6MES1_9BACI</name>
<comment type="caution">
    <text evidence="1">The sequence shown here is derived from an EMBL/GenBank/DDBJ whole genome shotgun (WGS) entry which is preliminary data.</text>
</comment>
<dbReference type="EMBL" id="JARMAB010000011">
    <property type="protein sequence ID" value="MED1203149.1"/>
    <property type="molecule type" value="Genomic_DNA"/>
</dbReference>
<sequence>MVKGDLVLFDKDLYEVFHLYDSGYCEIKKADGKQIQLVHHTEVVVQKKNEDSTPTP</sequence>
<dbReference type="RefSeq" id="WP_157090758.1">
    <property type="nucleotide sequence ID" value="NZ_JARMAB010000011.1"/>
</dbReference>
<evidence type="ECO:0000313" key="2">
    <source>
        <dbReference type="Proteomes" id="UP001341444"/>
    </source>
</evidence>
<keyword evidence="2" id="KW-1185">Reference proteome</keyword>
<reference evidence="1 2" key="1">
    <citation type="submission" date="2023-03" db="EMBL/GenBank/DDBJ databases">
        <title>Bacillus Genome Sequencing.</title>
        <authorList>
            <person name="Dunlap C."/>
        </authorList>
    </citation>
    <scope>NUCLEOTIDE SEQUENCE [LARGE SCALE GENOMIC DNA]</scope>
    <source>
        <strain evidence="1 2">B-23453</strain>
    </source>
</reference>
<protein>
    <recommendedName>
        <fullName evidence="3">Phage protein</fullName>
    </recommendedName>
</protein>
<proteinExistence type="predicted"/>
<evidence type="ECO:0008006" key="3">
    <source>
        <dbReference type="Google" id="ProtNLM"/>
    </source>
</evidence>
<dbReference type="Proteomes" id="UP001341444">
    <property type="component" value="Unassembled WGS sequence"/>
</dbReference>